<comment type="caution">
    <text evidence="1">The sequence shown here is derived from an EMBL/GenBank/DDBJ whole genome shotgun (WGS) entry which is preliminary data.</text>
</comment>
<dbReference type="AlphaFoldDB" id="A0AAV7P6D8"/>
<gene>
    <name evidence="1" type="ORF">NDU88_002330</name>
</gene>
<reference evidence="1" key="1">
    <citation type="journal article" date="2022" name="bioRxiv">
        <title>Sequencing and chromosome-scale assembly of the giantPleurodeles waltlgenome.</title>
        <authorList>
            <person name="Brown T."/>
            <person name="Elewa A."/>
            <person name="Iarovenko S."/>
            <person name="Subramanian E."/>
            <person name="Araus A.J."/>
            <person name="Petzold A."/>
            <person name="Susuki M."/>
            <person name="Suzuki K.-i.T."/>
            <person name="Hayashi T."/>
            <person name="Toyoda A."/>
            <person name="Oliveira C."/>
            <person name="Osipova E."/>
            <person name="Leigh N.D."/>
            <person name="Simon A."/>
            <person name="Yun M.H."/>
        </authorList>
    </citation>
    <scope>NUCLEOTIDE SEQUENCE</scope>
    <source>
        <strain evidence="1">20211129_DDA</strain>
        <tissue evidence="1">Liver</tissue>
    </source>
</reference>
<protein>
    <submittedName>
        <fullName evidence="1">Uncharacterized protein</fullName>
    </submittedName>
</protein>
<keyword evidence="2" id="KW-1185">Reference proteome</keyword>
<evidence type="ECO:0000313" key="1">
    <source>
        <dbReference type="EMBL" id="KAJ1123863.1"/>
    </source>
</evidence>
<name>A0AAV7P6D8_PLEWA</name>
<proteinExistence type="predicted"/>
<sequence length="129" mass="14791">MSCREAPRRLGAGAALTQATEQWRWARVKGEEATVTGGSGAPRLQSRQRTVLHFEVSFIYYDQYTTPFMFCGELVAEEKSHWVRLVTDSYLLIPRATTSPSNQCLRVLTITRLNKQILDECYRAVVDRY</sequence>
<organism evidence="1 2">
    <name type="scientific">Pleurodeles waltl</name>
    <name type="common">Iberian ribbed newt</name>
    <dbReference type="NCBI Taxonomy" id="8319"/>
    <lineage>
        <taxon>Eukaryota</taxon>
        <taxon>Metazoa</taxon>
        <taxon>Chordata</taxon>
        <taxon>Craniata</taxon>
        <taxon>Vertebrata</taxon>
        <taxon>Euteleostomi</taxon>
        <taxon>Amphibia</taxon>
        <taxon>Batrachia</taxon>
        <taxon>Caudata</taxon>
        <taxon>Salamandroidea</taxon>
        <taxon>Salamandridae</taxon>
        <taxon>Pleurodelinae</taxon>
        <taxon>Pleurodeles</taxon>
    </lineage>
</organism>
<evidence type="ECO:0000313" key="2">
    <source>
        <dbReference type="Proteomes" id="UP001066276"/>
    </source>
</evidence>
<dbReference type="EMBL" id="JANPWB010000011">
    <property type="protein sequence ID" value="KAJ1123863.1"/>
    <property type="molecule type" value="Genomic_DNA"/>
</dbReference>
<dbReference type="Proteomes" id="UP001066276">
    <property type="component" value="Chromosome 7"/>
</dbReference>
<accession>A0AAV7P6D8</accession>